<evidence type="ECO:0000313" key="10">
    <source>
        <dbReference type="EMBL" id="QBM91075.1"/>
    </source>
</evidence>
<proteinExistence type="inferred from homology"/>
<dbReference type="SUPFAM" id="SSF53448">
    <property type="entry name" value="Nucleotide-diphospho-sugar transferases"/>
    <property type="match status" value="1"/>
</dbReference>
<evidence type="ECO:0000256" key="7">
    <source>
        <dbReference type="ARBA" id="ARBA00022989"/>
    </source>
</evidence>
<evidence type="ECO:0000256" key="1">
    <source>
        <dbReference type="ARBA" id="ARBA00004323"/>
    </source>
</evidence>
<comment type="pathway">
    <text evidence="2">Protein modification; protein glycosylation.</text>
</comment>
<accession>A0A4P6XVV4</accession>
<dbReference type="AlphaFoldDB" id="A0A4P6XVV4"/>
<keyword evidence="4 10" id="KW-0808">Transferase</keyword>
<dbReference type="STRING" id="2163413.A0A4P6XVV4"/>
<sequence length="548" mass="63631">MITRRSTLVKLAMATTLAFFVFLHVLLPGLFSHGRLFYNQARHTVDFARFFENLDKYAIDAPLIKQKYKTERAVQYSSNERFFLFSKEYLENVLDIPDTTVEKFKQSHHGVVHEYIPDLLQNAKVDTFGSIRRTSPDWNQYVRSKGYVLIGGGKYSWLSYLVIKQIRASGGVLPAEVFIPSQAEYEARFCEEILPKLNARCNVLDASIAATLKTKFNLGGYQFKMLAVLTSKFGNVLYLDLDLFPTTNVEYLFESQLFKEKGLIIWPDNWARTTNPKFHEIAEFPVLENKIKYSEYDKQHAGPSGKLRPLNEFTFKDLNFHDFENALPNPSSEAGVLMINKTSHVRTMLLALYYNIYGPEYYYPLMTQGGAGEGDKETFIAAAAVLGEPYFQTRRQFKWVGYHSKDENRFVSKGLGHYDPVTSTEDSEDAPIVFMHCLYPKYYTDWLYDNHDLIYKDGKEHIRMYQSIYDNLGYDFDLRLQQFFVQGVCKDYYVDGKAPNSNLLQADEWAGDFLDYIGLELEKNEKRCKEVFIPHLKWLQETTPFQQV</sequence>
<keyword evidence="11" id="KW-1185">Reference proteome</keyword>
<dbReference type="GO" id="GO:0000139">
    <property type="term" value="C:Golgi membrane"/>
    <property type="evidence" value="ECO:0007669"/>
    <property type="project" value="UniProtKB-SubCell"/>
</dbReference>
<evidence type="ECO:0000256" key="6">
    <source>
        <dbReference type="ARBA" id="ARBA00022968"/>
    </source>
</evidence>
<evidence type="ECO:0000256" key="8">
    <source>
        <dbReference type="ARBA" id="ARBA00023034"/>
    </source>
</evidence>
<evidence type="ECO:0000256" key="5">
    <source>
        <dbReference type="ARBA" id="ARBA00022692"/>
    </source>
</evidence>
<evidence type="ECO:0000313" key="11">
    <source>
        <dbReference type="Proteomes" id="UP000292447"/>
    </source>
</evidence>
<keyword evidence="8" id="KW-0333">Golgi apparatus</keyword>
<protein>
    <submittedName>
        <fullName evidence="10">Alpha 1,2-mannosyltransferase</fullName>
    </submittedName>
</protein>
<dbReference type="InterPro" id="IPR029044">
    <property type="entry name" value="Nucleotide-diphossugar_trans"/>
</dbReference>
<dbReference type="PANTHER" id="PTHR31646">
    <property type="entry name" value="ALPHA-1,2-MANNOSYLTRANSFERASE MNN2"/>
    <property type="match status" value="1"/>
</dbReference>
<dbReference type="Pfam" id="PF11051">
    <property type="entry name" value="Mannosyl_trans3"/>
    <property type="match status" value="1"/>
</dbReference>
<keyword evidence="6" id="KW-0735">Signal-anchor</keyword>
<evidence type="ECO:0000256" key="4">
    <source>
        <dbReference type="ARBA" id="ARBA00022679"/>
    </source>
</evidence>
<dbReference type="Proteomes" id="UP000292447">
    <property type="component" value="Chromosome VII"/>
</dbReference>
<keyword evidence="5" id="KW-0812">Transmembrane</keyword>
<comment type="similarity">
    <text evidence="3">Belongs to the MNN1/MNT family.</text>
</comment>
<keyword evidence="10" id="KW-0328">Glycosyltransferase</keyword>
<evidence type="ECO:0000256" key="9">
    <source>
        <dbReference type="ARBA" id="ARBA00023136"/>
    </source>
</evidence>
<comment type="subcellular location">
    <subcellularLocation>
        <location evidence="1">Golgi apparatus membrane</location>
        <topology evidence="1">Single-pass type II membrane protein</topology>
    </subcellularLocation>
</comment>
<organism evidence="10 11">
    <name type="scientific">Metschnikowia aff. pulcherrima</name>
    <dbReference type="NCBI Taxonomy" id="2163413"/>
    <lineage>
        <taxon>Eukaryota</taxon>
        <taxon>Fungi</taxon>
        <taxon>Dikarya</taxon>
        <taxon>Ascomycota</taxon>
        <taxon>Saccharomycotina</taxon>
        <taxon>Pichiomycetes</taxon>
        <taxon>Metschnikowiaceae</taxon>
        <taxon>Metschnikowia</taxon>
    </lineage>
</organism>
<keyword evidence="7" id="KW-1133">Transmembrane helix</keyword>
<evidence type="ECO:0000256" key="3">
    <source>
        <dbReference type="ARBA" id="ARBA00009105"/>
    </source>
</evidence>
<dbReference type="PANTHER" id="PTHR31646:SF1">
    <property type="entry name" value="ALPHA-1,2-MANNOSYLTRANSFERASE MNN2"/>
    <property type="match status" value="1"/>
</dbReference>
<dbReference type="InterPro" id="IPR022751">
    <property type="entry name" value="Alpha_mannosyltransferase"/>
</dbReference>
<name>A0A4P6XVV4_9ASCO</name>
<keyword evidence="9" id="KW-0472">Membrane</keyword>
<reference evidence="11" key="1">
    <citation type="submission" date="2019-03" db="EMBL/GenBank/DDBJ databases">
        <title>Snf2 controls pulcherriminic acid biosynthesis and connects pigmentation and antifungal activity of the yeast Metschnikowia pulcherrima.</title>
        <authorList>
            <person name="Gore-Lloyd D."/>
            <person name="Sumann I."/>
            <person name="Brachmann A.O."/>
            <person name="Schneeberger K."/>
            <person name="Ortiz-Merino R.A."/>
            <person name="Moreno-Beltran M."/>
            <person name="Schlaefli M."/>
            <person name="Kirner P."/>
            <person name="Santos Kron A."/>
            <person name="Wolfe K.H."/>
            <person name="Piel J."/>
            <person name="Ahrens C.H."/>
            <person name="Henk D."/>
            <person name="Freimoser F.M."/>
        </authorList>
    </citation>
    <scope>NUCLEOTIDE SEQUENCE [LARGE SCALE GENOMIC DNA]</scope>
    <source>
        <strain evidence="11">APC 1.2</strain>
    </source>
</reference>
<evidence type="ECO:0000256" key="2">
    <source>
        <dbReference type="ARBA" id="ARBA00004922"/>
    </source>
</evidence>
<dbReference type="EMBL" id="CP034462">
    <property type="protein sequence ID" value="QBM91075.1"/>
    <property type="molecule type" value="Genomic_DNA"/>
</dbReference>
<dbReference type="GO" id="GO:0046354">
    <property type="term" value="P:mannan biosynthetic process"/>
    <property type="evidence" value="ECO:0007669"/>
    <property type="project" value="TreeGrafter"/>
</dbReference>
<dbReference type="GO" id="GO:0000026">
    <property type="term" value="F:alpha-1,2-mannosyltransferase activity"/>
    <property type="evidence" value="ECO:0007669"/>
    <property type="project" value="TreeGrafter"/>
</dbReference>
<gene>
    <name evidence="10" type="primary">MPUL0G01170</name>
    <name evidence="10" type="ORF">METSCH_G01170</name>
</gene>